<organism evidence="1 2">
    <name type="scientific">Necator americanus</name>
    <name type="common">Human hookworm</name>
    <dbReference type="NCBI Taxonomy" id="51031"/>
    <lineage>
        <taxon>Eukaryota</taxon>
        <taxon>Metazoa</taxon>
        <taxon>Ecdysozoa</taxon>
        <taxon>Nematoda</taxon>
        <taxon>Chromadorea</taxon>
        <taxon>Rhabditida</taxon>
        <taxon>Rhabditina</taxon>
        <taxon>Rhabditomorpha</taxon>
        <taxon>Strongyloidea</taxon>
        <taxon>Ancylostomatidae</taxon>
        <taxon>Bunostominae</taxon>
        <taxon>Necator</taxon>
    </lineage>
</organism>
<reference evidence="1 2" key="1">
    <citation type="submission" date="2023-08" db="EMBL/GenBank/DDBJ databases">
        <title>A Necator americanus chromosomal reference genome.</title>
        <authorList>
            <person name="Ilik V."/>
            <person name="Petrzelkova K.J."/>
            <person name="Pardy F."/>
            <person name="Fuh T."/>
            <person name="Niatou-Singa F.S."/>
            <person name="Gouil Q."/>
            <person name="Baker L."/>
            <person name="Ritchie M.E."/>
            <person name="Jex A.R."/>
            <person name="Gazzola D."/>
            <person name="Li H."/>
            <person name="Toshio Fujiwara R."/>
            <person name="Zhan B."/>
            <person name="Aroian R.V."/>
            <person name="Pafco B."/>
            <person name="Schwarz E.M."/>
        </authorList>
    </citation>
    <scope>NUCLEOTIDE SEQUENCE [LARGE SCALE GENOMIC DNA]</scope>
    <source>
        <strain evidence="1 2">Aroian</strain>
        <tissue evidence="1">Whole animal</tissue>
    </source>
</reference>
<dbReference type="Proteomes" id="UP001303046">
    <property type="component" value="Unassembled WGS sequence"/>
</dbReference>
<gene>
    <name evidence="1" type="primary">Necator_chrX.g22868</name>
    <name evidence="1" type="ORF">RB195_022705</name>
</gene>
<sequence>MYGRDPVFNIDSLIQYDLQRHTPRDDDSRVYIENLVPTIHAARRAAAAYNEHQSRKFKHQYDQSHLGPLEVKVGDRVFLRDCMPHQRLSHKLSNLWLGQFRVIEVDHPHLTFTSVSSPQSAPRKVHMNLVKRSFELSGAVFSSPWLPAEEGRALGVAQAVEQAVCGYKHELVAKPQQSVDMVTHTYNTRFRSRRTSV</sequence>
<keyword evidence="2" id="KW-1185">Reference proteome</keyword>
<protein>
    <recommendedName>
        <fullName evidence="3">Integrase zinc-binding domain-containing protein</fullName>
    </recommendedName>
</protein>
<accession>A0ABR1EGA9</accession>
<proteinExistence type="predicted"/>
<evidence type="ECO:0000313" key="2">
    <source>
        <dbReference type="Proteomes" id="UP001303046"/>
    </source>
</evidence>
<comment type="caution">
    <text evidence="1">The sequence shown here is derived from an EMBL/GenBank/DDBJ whole genome shotgun (WGS) entry which is preliminary data.</text>
</comment>
<evidence type="ECO:0000313" key="1">
    <source>
        <dbReference type="EMBL" id="KAK6761720.1"/>
    </source>
</evidence>
<evidence type="ECO:0008006" key="3">
    <source>
        <dbReference type="Google" id="ProtNLM"/>
    </source>
</evidence>
<name>A0ABR1EGA9_NECAM</name>
<dbReference type="EMBL" id="JAVFWL010000006">
    <property type="protein sequence ID" value="KAK6761720.1"/>
    <property type="molecule type" value="Genomic_DNA"/>
</dbReference>